<sequence>MKIVQAANFVAPRSGGIRTTLRHLAAGYTAAGHDVVQIVPGERDGVRHTPDATVITMRAPLVPGTDYRVLTEPWRVIRLLAAEAPDRVEVHDRATLRPLGRWARRAGVGSVVVSHERLDRLLNLWTPRPLRGVLPVRAAADRSNAALARSFDTVVTTTAWAGEEFRRVGATNLCRIPLGVDLDRFRPDRYDTSLRRAFARDSEVLLVHASRLSPEKRGDTAVDALAELVRRGVPARLVIAGDGPIRGRLTRRAAGLPVIFLGFVADRDRLAALLATADVLLAPGPVETFGLAALESMASATPVVVHHGSALAELVVPGAGVVAAGSGWTFADGVEDLLARDPFTRRQAARARAEQFPWRVTVDGFLAAHGLGPADGRHPARPRPADGRVRGAGRAA</sequence>
<dbReference type="PANTHER" id="PTHR45947">
    <property type="entry name" value="SULFOQUINOVOSYL TRANSFERASE SQD2"/>
    <property type="match status" value="1"/>
</dbReference>
<dbReference type="GO" id="GO:0016757">
    <property type="term" value="F:glycosyltransferase activity"/>
    <property type="evidence" value="ECO:0007669"/>
    <property type="project" value="UniProtKB-KW"/>
</dbReference>
<dbReference type="Proteomes" id="UP000001549">
    <property type="component" value="Chromosome"/>
</dbReference>
<evidence type="ECO:0000256" key="2">
    <source>
        <dbReference type="ARBA" id="ARBA00022679"/>
    </source>
</evidence>
<keyword evidence="2 5" id="KW-0808">Transferase</keyword>
<dbReference type="GO" id="GO:1901137">
    <property type="term" value="P:carbohydrate derivative biosynthetic process"/>
    <property type="evidence" value="ECO:0007669"/>
    <property type="project" value="UniProtKB-ARBA"/>
</dbReference>
<keyword evidence="1" id="KW-0328">Glycosyltransferase</keyword>
<dbReference type="InterPro" id="IPR028098">
    <property type="entry name" value="Glyco_trans_4-like_N"/>
</dbReference>
<dbReference type="RefSeq" id="WP_013873173.1">
    <property type="nucleotide sequence ID" value="NC_015656.1"/>
</dbReference>
<evidence type="ECO:0000313" key="6">
    <source>
        <dbReference type="Proteomes" id="UP000001549"/>
    </source>
</evidence>
<feature type="compositionally biased region" description="Basic and acidic residues" evidence="3">
    <location>
        <begin position="375"/>
        <end position="389"/>
    </location>
</feature>
<dbReference type="KEGG" id="fsy:FsymDg_1776"/>
<evidence type="ECO:0000256" key="1">
    <source>
        <dbReference type="ARBA" id="ARBA00022676"/>
    </source>
</evidence>
<dbReference type="AlphaFoldDB" id="F8B5P1"/>
<name>F8B5P1_9ACTN</name>
<feature type="domain" description="Glycosyltransferase subfamily 4-like N-terminal" evidence="4">
    <location>
        <begin position="15"/>
        <end position="179"/>
    </location>
</feature>
<dbReference type="PANTHER" id="PTHR45947:SF3">
    <property type="entry name" value="SULFOQUINOVOSYL TRANSFERASE SQD2"/>
    <property type="match status" value="1"/>
</dbReference>
<evidence type="ECO:0000313" key="5">
    <source>
        <dbReference type="EMBL" id="AEH09223.1"/>
    </source>
</evidence>
<proteinExistence type="predicted"/>
<dbReference type="InterPro" id="IPR050194">
    <property type="entry name" value="Glycosyltransferase_grp1"/>
</dbReference>
<dbReference type="HOGENOM" id="CLU_009583_10_1_11"/>
<accession>F8B5P1</accession>
<organism evidence="5 6">
    <name type="scientific">Candidatus Protofrankia datiscae</name>
    <dbReference type="NCBI Taxonomy" id="2716812"/>
    <lineage>
        <taxon>Bacteria</taxon>
        <taxon>Bacillati</taxon>
        <taxon>Actinomycetota</taxon>
        <taxon>Actinomycetes</taxon>
        <taxon>Frankiales</taxon>
        <taxon>Frankiaceae</taxon>
        <taxon>Protofrankia</taxon>
    </lineage>
</organism>
<dbReference type="Pfam" id="PF13579">
    <property type="entry name" value="Glyco_trans_4_4"/>
    <property type="match status" value="1"/>
</dbReference>
<dbReference type="EMBL" id="CP002801">
    <property type="protein sequence ID" value="AEH09223.1"/>
    <property type="molecule type" value="Genomic_DNA"/>
</dbReference>
<feature type="region of interest" description="Disordered" evidence="3">
    <location>
        <begin position="371"/>
        <end position="396"/>
    </location>
</feature>
<gene>
    <name evidence="5" type="ordered locus">FsymDg_1776</name>
</gene>
<dbReference type="Gene3D" id="3.40.50.2000">
    <property type="entry name" value="Glycogen Phosphorylase B"/>
    <property type="match status" value="2"/>
</dbReference>
<reference evidence="5 6" key="1">
    <citation type="submission" date="2011-05" db="EMBL/GenBank/DDBJ databases">
        <title>Complete sequence of chromosome of Frankia symbiont of Datisca glomerata.</title>
        <authorList>
            <consortium name="US DOE Joint Genome Institute"/>
            <person name="Lucas S."/>
            <person name="Han J."/>
            <person name="Lapidus A."/>
            <person name="Cheng J.-F."/>
            <person name="Goodwin L."/>
            <person name="Pitluck S."/>
            <person name="Peters L."/>
            <person name="Mikhailova N."/>
            <person name="Chertkov O."/>
            <person name="Teshima H."/>
            <person name="Han C."/>
            <person name="Tapia R."/>
            <person name="Land M."/>
            <person name="Hauser L."/>
            <person name="Kyrpides N."/>
            <person name="Ivanova N."/>
            <person name="Pagani I."/>
            <person name="Berry A."/>
            <person name="Pawlowski K."/>
            <person name="Persson T."/>
            <person name="Vanden Heuvel B."/>
            <person name="Benson D."/>
            <person name="Woyke T."/>
        </authorList>
    </citation>
    <scope>NUCLEOTIDE SEQUENCE [LARGE SCALE GENOMIC DNA]</scope>
    <source>
        <strain evidence="6">4085684</strain>
    </source>
</reference>
<protein>
    <submittedName>
        <fullName evidence="5">Glycosyl transferase group 1</fullName>
    </submittedName>
</protein>
<evidence type="ECO:0000256" key="3">
    <source>
        <dbReference type="SAM" id="MobiDB-lite"/>
    </source>
</evidence>
<keyword evidence="6" id="KW-1185">Reference proteome</keyword>
<dbReference type="STRING" id="656024.FsymDg_1776"/>
<evidence type="ECO:0000259" key="4">
    <source>
        <dbReference type="Pfam" id="PF13579"/>
    </source>
</evidence>
<dbReference type="eggNOG" id="COG0438">
    <property type="taxonomic scope" value="Bacteria"/>
</dbReference>
<dbReference type="Pfam" id="PF13692">
    <property type="entry name" value="Glyco_trans_1_4"/>
    <property type="match status" value="1"/>
</dbReference>
<dbReference type="SUPFAM" id="SSF53756">
    <property type="entry name" value="UDP-Glycosyltransferase/glycogen phosphorylase"/>
    <property type="match status" value="1"/>
</dbReference>